<evidence type="ECO:0000313" key="3">
    <source>
        <dbReference type="EMBL" id="CAG22425.1"/>
    </source>
</evidence>
<keyword evidence="1" id="KW-0732">Signal</keyword>
<dbReference type="Gene3D" id="2.40.160.20">
    <property type="match status" value="1"/>
</dbReference>
<dbReference type="SUPFAM" id="SSF56925">
    <property type="entry name" value="OMPA-like"/>
    <property type="match status" value="1"/>
</dbReference>
<dbReference type="KEGG" id="ppr:PBPRB0552"/>
<proteinExistence type="predicted"/>
<feature type="domain" description="Outer membrane protein beta-barrel" evidence="2">
    <location>
        <begin position="22"/>
        <end position="213"/>
    </location>
</feature>
<dbReference type="eggNOG" id="COG3637">
    <property type="taxonomic scope" value="Bacteria"/>
</dbReference>
<dbReference type="Proteomes" id="UP000000593">
    <property type="component" value="Chromosome 2"/>
</dbReference>
<protein>
    <recommendedName>
        <fullName evidence="2">Outer membrane protein beta-barrel domain-containing protein</fullName>
    </recommendedName>
</protein>
<dbReference type="EMBL" id="CR378676">
    <property type="protein sequence ID" value="CAG22425.1"/>
    <property type="molecule type" value="Genomic_DNA"/>
</dbReference>
<dbReference type="Pfam" id="PF13505">
    <property type="entry name" value="OMP_b-brl"/>
    <property type="match status" value="1"/>
</dbReference>
<sequence length="213" mass="23327">MCIDVLAQQQENIMNKKMMLLVAVAITGASINSSHAKGFDQGYVGLEIGKQESSALKSLNNKYCQSGECVDEDTFSFGGLVGFNFNKFVAIEGAAQFAKYDYDFYTARYNSSIPSLYRHKGDVKVTTYSLGPKLQYPVNDIISFFVKPSIAYTKTEAAGESEDSADFMYTLGAEFSLTSYAALRASYESVDTDSIDGSSASLKTMKLGAIFRF</sequence>
<accession>Q6LJV5</accession>
<keyword evidence="4" id="KW-1185">Reference proteome</keyword>
<name>Q6LJV5_PHOPR</name>
<organism evidence="3 4">
    <name type="scientific">Photobacterium profundum (strain SS9)</name>
    <dbReference type="NCBI Taxonomy" id="298386"/>
    <lineage>
        <taxon>Bacteria</taxon>
        <taxon>Pseudomonadati</taxon>
        <taxon>Pseudomonadota</taxon>
        <taxon>Gammaproteobacteria</taxon>
        <taxon>Vibrionales</taxon>
        <taxon>Vibrionaceae</taxon>
        <taxon>Photobacterium</taxon>
    </lineage>
</organism>
<reference evidence="4" key="1">
    <citation type="journal article" date="2005" name="Science">
        <title>Life at depth: Photobacterium profundum genome sequence and expression analysis.</title>
        <authorList>
            <person name="Vezzi A."/>
            <person name="Campanaro S."/>
            <person name="D'Angelo M."/>
            <person name="Simonato F."/>
            <person name="Vitulo N."/>
            <person name="Lauro F.M."/>
            <person name="Cestaro A."/>
            <person name="Malacrida G."/>
            <person name="Simionati B."/>
            <person name="Cannata N."/>
            <person name="Romualdi C."/>
            <person name="Bartlett D.H."/>
            <person name="Valle G."/>
        </authorList>
    </citation>
    <scope>NUCLEOTIDE SEQUENCE [LARGE SCALE GENOMIC DNA]</scope>
    <source>
        <strain evidence="4">ATCC BAA-1253 / SS9</strain>
    </source>
</reference>
<evidence type="ECO:0000256" key="1">
    <source>
        <dbReference type="ARBA" id="ARBA00022729"/>
    </source>
</evidence>
<dbReference type="InterPro" id="IPR027385">
    <property type="entry name" value="Beta-barrel_OMP"/>
</dbReference>
<dbReference type="HOGENOM" id="CLU_1293324_0_0_6"/>
<dbReference type="AlphaFoldDB" id="Q6LJV5"/>
<gene>
    <name evidence="3" type="ordered locus">PBPRB0552</name>
</gene>
<dbReference type="STRING" id="298386.PBPRB0552"/>
<evidence type="ECO:0000313" key="4">
    <source>
        <dbReference type="Proteomes" id="UP000000593"/>
    </source>
</evidence>
<dbReference type="InterPro" id="IPR011250">
    <property type="entry name" value="OMP/PagP_B-barrel"/>
</dbReference>
<evidence type="ECO:0000259" key="2">
    <source>
        <dbReference type="Pfam" id="PF13505"/>
    </source>
</evidence>